<accession>A0ABT9ZGP2</accession>
<dbReference type="RefSeq" id="WP_307342453.1">
    <property type="nucleotide sequence ID" value="NZ_JAUSUD010000012.1"/>
</dbReference>
<dbReference type="Pfam" id="PF00700">
    <property type="entry name" value="Flagellin_C"/>
    <property type="match status" value="1"/>
</dbReference>
<dbReference type="Pfam" id="PF00669">
    <property type="entry name" value="Flagellin_N"/>
    <property type="match status" value="1"/>
</dbReference>
<evidence type="ECO:0000313" key="7">
    <source>
        <dbReference type="EMBL" id="MDQ0231460.1"/>
    </source>
</evidence>
<name>A0ABT9ZGP2_9BACI</name>
<gene>
    <name evidence="7" type="ORF">J2S19_002743</name>
</gene>
<dbReference type="Proteomes" id="UP001234495">
    <property type="component" value="Unassembled WGS sequence"/>
</dbReference>
<dbReference type="InterPro" id="IPR046358">
    <property type="entry name" value="Flagellin_C"/>
</dbReference>
<evidence type="ECO:0000256" key="1">
    <source>
        <dbReference type="ARBA" id="ARBA00005709"/>
    </source>
</evidence>
<comment type="similarity">
    <text evidence="1 4">Belongs to the bacterial flagellin family.</text>
</comment>
<feature type="domain" description="Flagellin N-terminal" evidence="5">
    <location>
        <begin position="3"/>
        <end position="138"/>
    </location>
</feature>
<dbReference type="SUPFAM" id="SSF64518">
    <property type="entry name" value="Phase 1 flagellin"/>
    <property type="match status" value="1"/>
</dbReference>
<keyword evidence="7" id="KW-0282">Flagellum</keyword>
<dbReference type="NCBIfam" id="NF033876">
    <property type="entry name" value="flagella_HExxH"/>
    <property type="match status" value="1"/>
</dbReference>
<keyword evidence="7" id="KW-0966">Cell projection</keyword>
<dbReference type="PRINTS" id="PR00207">
    <property type="entry name" value="FLAGELLIN"/>
</dbReference>
<keyword evidence="8" id="KW-1185">Reference proteome</keyword>
<keyword evidence="3 4" id="KW-0975">Bacterial flagellum</keyword>
<evidence type="ECO:0000256" key="4">
    <source>
        <dbReference type="RuleBase" id="RU362073"/>
    </source>
</evidence>
<comment type="caution">
    <text evidence="7">The sequence shown here is derived from an EMBL/GenBank/DDBJ whole genome shotgun (WGS) entry which is preliminary data.</text>
</comment>
<evidence type="ECO:0000259" key="5">
    <source>
        <dbReference type="Pfam" id="PF00669"/>
    </source>
</evidence>
<keyword evidence="7" id="KW-0969">Cilium</keyword>
<dbReference type="Gene3D" id="1.20.1330.10">
    <property type="entry name" value="f41 fragment of flagellin, N-terminal domain"/>
    <property type="match status" value="2"/>
</dbReference>
<keyword evidence="4" id="KW-0964">Secreted</keyword>
<evidence type="ECO:0000259" key="6">
    <source>
        <dbReference type="Pfam" id="PF00700"/>
    </source>
</evidence>
<dbReference type="PANTHER" id="PTHR42792">
    <property type="entry name" value="FLAGELLIN"/>
    <property type="match status" value="1"/>
</dbReference>
<comment type="function">
    <text evidence="4">Flagellin is the subunit protein which polymerizes to form the filaments of bacterial flagella.</text>
</comment>
<evidence type="ECO:0000256" key="2">
    <source>
        <dbReference type="ARBA" id="ARBA00020110"/>
    </source>
</evidence>
<comment type="subcellular location">
    <subcellularLocation>
        <location evidence="4">Secreted</location>
    </subcellularLocation>
    <subcellularLocation>
        <location evidence="4">Bacterial flagellum</location>
    </subcellularLocation>
</comment>
<evidence type="ECO:0000256" key="3">
    <source>
        <dbReference type="ARBA" id="ARBA00023143"/>
    </source>
</evidence>
<dbReference type="EMBL" id="JAUSUD010000012">
    <property type="protein sequence ID" value="MDQ0231460.1"/>
    <property type="molecule type" value="Genomic_DNA"/>
</dbReference>
<dbReference type="PANTHER" id="PTHR42792:SF2">
    <property type="entry name" value="FLAGELLIN"/>
    <property type="match status" value="1"/>
</dbReference>
<evidence type="ECO:0000313" key="8">
    <source>
        <dbReference type="Proteomes" id="UP001234495"/>
    </source>
</evidence>
<feature type="domain" description="Flagellin C-terminal" evidence="6">
    <location>
        <begin position="529"/>
        <end position="613"/>
    </location>
</feature>
<dbReference type="InterPro" id="IPR001492">
    <property type="entry name" value="Flagellin"/>
</dbReference>
<proteinExistence type="inferred from homology"/>
<reference evidence="7 8" key="1">
    <citation type="submission" date="2023-07" db="EMBL/GenBank/DDBJ databases">
        <title>Genomic Encyclopedia of Type Strains, Phase IV (KMG-IV): sequencing the most valuable type-strain genomes for metagenomic binning, comparative biology and taxonomic classification.</title>
        <authorList>
            <person name="Goeker M."/>
        </authorList>
    </citation>
    <scope>NUCLEOTIDE SEQUENCE [LARGE SCALE GENOMIC DNA]</scope>
    <source>
        <strain evidence="7 8">DSM 29005</strain>
    </source>
</reference>
<organism evidence="7 8">
    <name type="scientific">Metabacillus malikii</name>
    <dbReference type="NCBI Taxonomy" id="1504265"/>
    <lineage>
        <taxon>Bacteria</taxon>
        <taxon>Bacillati</taxon>
        <taxon>Bacillota</taxon>
        <taxon>Bacilli</taxon>
        <taxon>Bacillales</taxon>
        <taxon>Bacillaceae</taxon>
        <taxon>Metabacillus</taxon>
    </lineage>
</organism>
<dbReference type="InterPro" id="IPR001029">
    <property type="entry name" value="Flagellin_N"/>
</dbReference>
<sequence length="614" mass="65327">MRINHNIPALNTYRQLTSATGAQSKSMSKLSSGLRINQAGDDAAGLAISEKMRGQIRGLDMATKNSQDGISLIQTAEGALNETHDILQRMRELATQAANDTNTQTDRKEIQKEINQLTSEVNRIGNTTEFNTKKILNAGVSDATTVNNILDGIKNKGWLTQAEDRIFAEYGLKGNGENLKIILKSDSPGGTAAYVTGSTGTTDQSLTIDINDFTPSSGDSGDNGSGGGNYSDRVLAHEMVHAVMNSEFGVEATIDMAKWFKEGSAEFIHGGDERLEYYISDGAGGFDSAKVNDMVTRATALLNGAEWNGDSKDYAAGYMIVKYLNYEITANVGSTNIKELMTDIKGLVGSNTGNDALKTAIANTTGENYSDFVSSFSSLDATSVANFINFTAGDEADTGAVGGSDYGNPALNAENVFDNTTGVTAGQISKNFNATLPDANSVSSSIVLQVGANAGQSFTIDLKDMRADALNISGGSGEQVTADDGITKAYYTAIDQSDTSNGVTNGTDNEIVEYALDVSTHEKATAAIKVYDDAIKSVSSFRSELGSYQNRLEHTINNLTTSSENLTTAESRVRDVDLAKEMMTQTKNSILSQAAQAMLAQSNQMPQGVLQLLR</sequence>
<protein>
    <recommendedName>
        <fullName evidence="2 4">Flagellin</fullName>
    </recommendedName>
</protein>